<dbReference type="EMBL" id="JBCEWA010000007">
    <property type="protein sequence ID" value="MEL5988858.1"/>
    <property type="molecule type" value="Genomic_DNA"/>
</dbReference>
<keyword evidence="3" id="KW-1185">Reference proteome</keyword>
<evidence type="ECO:0000313" key="2">
    <source>
        <dbReference type="EMBL" id="MEL5988858.1"/>
    </source>
</evidence>
<name>A0ABU9LM15_9BACL</name>
<reference evidence="2 3" key="1">
    <citation type="submission" date="2024-04" db="EMBL/GenBank/DDBJ databases">
        <authorList>
            <person name="Wu Y.S."/>
            <person name="Zhang L."/>
        </authorList>
    </citation>
    <scope>NUCLEOTIDE SEQUENCE [LARGE SCALE GENOMIC DNA]</scope>
    <source>
        <strain evidence="2 3">KG-01</strain>
    </source>
</reference>
<dbReference type="RefSeq" id="WP_068452917.1">
    <property type="nucleotide sequence ID" value="NZ_CP147847.1"/>
</dbReference>
<protein>
    <recommendedName>
        <fullName evidence="4">Competence protein ComG</fullName>
    </recommendedName>
</protein>
<evidence type="ECO:0000256" key="1">
    <source>
        <dbReference type="SAM" id="Phobius"/>
    </source>
</evidence>
<gene>
    <name evidence="2" type="ORF">AAF454_10650</name>
</gene>
<keyword evidence="1" id="KW-0472">Membrane</keyword>
<proteinExistence type="predicted"/>
<evidence type="ECO:0000313" key="3">
    <source>
        <dbReference type="Proteomes" id="UP001398420"/>
    </source>
</evidence>
<dbReference type="Proteomes" id="UP001398420">
    <property type="component" value="Unassembled WGS sequence"/>
</dbReference>
<comment type="caution">
    <text evidence="2">The sequence shown here is derived from an EMBL/GenBank/DDBJ whole genome shotgun (WGS) entry which is preliminary data.</text>
</comment>
<accession>A0ABU9LM15</accession>
<keyword evidence="1" id="KW-0812">Transmembrane</keyword>
<sequence>MFYRLNNEQGFMLPILFILLLFISSYVLTLFQSYETNMLLYEELEQQTISEIQQMYTKKQD</sequence>
<evidence type="ECO:0008006" key="4">
    <source>
        <dbReference type="Google" id="ProtNLM"/>
    </source>
</evidence>
<keyword evidence="1" id="KW-1133">Transmembrane helix</keyword>
<organism evidence="2 3">
    <name type="scientific">Kurthia gibsonii</name>
    <dbReference type="NCBI Taxonomy" id="33946"/>
    <lineage>
        <taxon>Bacteria</taxon>
        <taxon>Bacillati</taxon>
        <taxon>Bacillota</taxon>
        <taxon>Bacilli</taxon>
        <taxon>Bacillales</taxon>
        <taxon>Caryophanaceae</taxon>
        <taxon>Kurthia</taxon>
    </lineage>
</organism>
<feature type="transmembrane region" description="Helical" evidence="1">
    <location>
        <begin position="12"/>
        <end position="31"/>
    </location>
</feature>